<evidence type="ECO:0000259" key="2">
    <source>
        <dbReference type="Pfam" id="PF09992"/>
    </source>
</evidence>
<reference evidence="3 4" key="1">
    <citation type="submission" date="2023-04" db="EMBL/GenBank/DDBJ databases">
        <title>Draft genome sequence of acteroides sedimenti strain YN3PY1.</title>
        <authorList>
            <person name="Yoshida N."/>
        </authorList>
    </citation>
    <scope>NUCLEOTIDE SEQUENCE [LARGE SCALE GENOMIC DNA]</scope>
    <source>
        <strain evidence="3 4">YN3PY1</strain>
    </source>
</reference>
<keyword evidence="4" id="KW-1185">Reference proteome</keyword>
<dbReference type="PROSITE" id="PS51257">
    <property type="entry name" value="PROKAR_LIPOPROTEIN"/>
    <property type="match status" value="1"/>
</dbReference>
<feature type="chain" id="PRO_5045075838" description="Phosphodiester glycosidase domain-containing protein" evidence="1">
    <location>
        <begin position="25"/>
        <end position="337"/>
    </location>
</feature>
<dbReference type="InterPro" id="IPR018711">
    <property type="entry name" value="NAGPA"/>
</dbReference>
<keyword evidence="1" id="KW-0732">Signal</keyword>
<dbReference type="EMBL" id="AP028055">
    <property type="protein sequence ID" value="BEG99271.1"/>
    <property type="molecule type" value="Genomic_DNA"/>
</dbReference>
<protein>
    <recommendedName>
        <fullName evidence="2">Phosphodiester glycosidase domain-containing protein</fullName>
    </recommendedName>
</protein>
<sequence>MKKGAKFFIAYAFIGLVFSTSSCSKDNTNTPVWEWEDPKVDATSPDSAIIVQGWTLQTSYGDLPSYIRVYKSPATLQGKSAIAYIALADMNKNADFNVLGNSKGYKTPSDFYNEEKASIVMNGGYFWAGSSLSMLCRDGNVVSPNNQIEYRQSAKVLYYPTRGAFGLMNDGTYKVNWIYTNNGVTYSYPSPANNKSGASPLQMPSSSFPAGATVWKAKTAIGAGPVLIKDGKYINSYAEELFDSDSGIGPESNNPRTAIGITKQNQLIFFVCEGRNMTQGVVGFTLNEVAKILQSLGCTEALNLDGGGSSCMLVNGKGTIKPSDGKERSIVTAVSLK</sequence>
<evidence type="ECO:0000256" key="1">
    <source>
        <dbReference type="SAM" id="SignalP"/>
    </source>
</evidence>
<name>A0ABN6ZCA0_9BACE</name>
<feature type="signal peptide" evidence="1">
    <location>
        <begin position="1"/>
        <end position="24"/>
    </location>
</feature>
<evidence type="ECO:0000313" key="4">
    <source>
        <dbReference type="Proteomes" id="UP001496674"/>
    </source>
</evidence>
<evidence type="ECO:0000313" key="3">
    <source>
        <dbReference type="EMBL" id="BEG99271.1"/>
    </source>
</evidence>
<organism evidence="3 4">
    <name type="scientific">Bacteroides sedimenti</name>
    <dbReference type="NCBI Taxonomy" id="2136147"/>
    <lineage>
        <taxon>Bacteria</taxon>
        <taxon>Pseudomonadati</taxon>
        <taxon>Bacteroidota</taxon>
        <taxon>Bacteroidia</taxon>
        <taxon>Bacteroidales</taxon>
        <taxon>Bacteroidaceae</taxon>
        <taxon>Bacteroides</taxon>
    </lineage>
</organism>
<dbReference type="PANTHER" id="PTHR40446">
    <property type="entry name" value="N-ACETYLGLUCOSAMINE-1-PHOSPHODIESTER ALPHA-N-ACETYLGLUCOSAMINIDASE"/>
    <property type="match status" value="1"/>
</dbReference>
<gene>
    <name evidence="3" type="ORF">BSYN_15360</name>
</gene>
<accession>A0ABN6ZCA0</accession>
<dbReference type="Proteomes" id="UP001496674">
    <property type="component" value="Chromosome"/>
</dbReference>
<proteinExistence type="predicted"/>
<dbReference type="PANTHER" id="PTHR40446:SF2">
    <property type="entry name" value="N-ACETYLGLUCOSAMINE-1-PHOSPHODIESTER ALPHA-N-ACETYLGLUCOSAMINIDASE"/>
    <property type="match status" value="1"/>
</dbReference>
<dbReference type="Pfam" id="PF09992">
    <property type="entry name" value="NAGPA"/>
    <property type="match status" value="1"/>
</dbReference>
<feature type="domain" description="Phosphodiester glycosidase" evidence="2">
    <location>
        <begin position="117"/>
        <end position="334"/>
    </location>
</feature>